<evidence type="ECO:0000256" key="3">
    <source>
        <dbReference type="ARBA" id="ARBA00022801"/>
    </source>
</evidence>
<evidence type="ECO:0000256" key="4">
    <source>
        <dbReference type="ARBA" id="ARBA00023295"/>
    </source>
</evidence>
<dbReference type="Gene3D" id="2.115.10.20">
    <property type="entry name" value="Glycosyl hydrolase domain, family 43"/>
    <property type="match status" value="1"/>
</dbReference>
<evidence type="ECO:0000313" key="7">
    <source>
        <dbReference type="Proteomes" id="UP001597525"/>
    </source>
</evidence>
<accession>A0ABW6BHD1</accession>
<comment type="similarity">
    <text evidence="2 5">Belongs to the glycosyl hydrolase 43 family.</text>
</comment>
<evidence type="ECO:0000256" key="5">
    <source>
        <dbReference type="RuleBase" id="RU361187"/>
    </source>
</evidence>
<dbReference type="Pfam" id="PF04616">
    <property type="entry name" value="Glyco_hydro_43"/>
    <property type="match status" value="1"/>
</dbReference>
<dbReference type="SUPFAM" id="SSF75005">
    <property type="entry name" value="Arabinanase/levansucrase/invertase"/>
    <property type="match status" value="1"/>
</dbReference>
<dbReference type="PANTHER" id="PTHR43301">
    <property type="entry name" value="ARABINAN ENDO-1,5-ALPHA-L-ARABINOSIDASE"/>
    <property type="match status" value="1"/>
</dbReference>
<proteinExistence type="inferred from homology"/>
<gene>
    <name evidence="6" type="ORF">ACFS7Y_09095</name>
</gene>
<dbReference type="PANTHER" id="PTHR43301:SF3">
    <property type="entry name" value="ARABINAN ENDO-1,5-ALPHA-L-ARABINOSIDASE A-RELATED"/>
    <property type="match status" value="1"/>
</dbReference>
<sequence length="374" mass="41813">MKTNLSLLGRGDNRPRFPVFPLFLVLLISPSLWGCVSGIARSRFSVEDTVSMYRNPVFEPILADPTVIRDQASGLFYAYGTQDDWGDGKGSRLMPILESKDLVNWEYIGEVFTKKPNWKKNGGLWAPDINFIQGKYYLYYSYSLWGDADPGIGLAIASTPKGPFVDQGKLFTSKEMEVPNSIDPSFFEESGKNYLIWGSFGEGINQGIHMIGLSADATKAMPAATKIQLAAGDWEAAMLHKRDGYYYFFGSKGSCCEGANSQYKVLTARSKTLNGPYLDRSGKPITQRGNGTLLLKGNDTIAGPGHHAKIITDDDGQYWLLYHAILKDNDKVKSGASRRVLMLDRLVWKDGWPKFEANTPNLDEKKMPQFKRKR</sequence>
<evidence type="ECO:0000256" key="1">
    <source>
        <dbReference type="ARBA" id="ARBA00004834"/>
    </source>
</evidence>
<protein>
    <submittedName>
        <fullName evidence="6">Family 43 glycosylhydrolase</fullName>
    </submittedName>
</protein>
<dbReference type="RefSeq" id="WP_320186102.1">
    <property type="nucleotide sequence ID" value="NZ_CP138332.1"/>
</dbReference>
<dbReference type="InterPro" id="IPR023296">
    <property type="entry name" value="Glyco_hydro_beta-prop_sf"/>
</dbReference>
<keyword evidence="4 5" id="KW-0326">Glycosidase</keyword>
<dbReference type="EMBL" id="JBHUPB010000006">
    <property type="protein sequence ID" value="MFD2967544.1"/>
    <property type="molecule type" value="Genomic_DNA"/>
</dbReference>
<keyword evidence="7" id="KW-1185">Reference proteome</keyword>
<dbReference type="InterPro" id="IPR050727">
    <property type="entry name" value="GH43_arabinanases"/>
</dbReference>
<dbReference type="CDD" id="cd18616">
    <property type="entry name" value="GH43_ABN-like"/>
    <property type="match status" value="1"/>
</dbReference>
<reference evidence="7" key="1">
    <citation type="journal article" date="2019" name="Int. J. Syst. Evol. Microbiol.">
        <title>The Global Catalogue of Microorganisms (GCM) 10K type strain sequencing project: providing services to taxonomists for standard genome sequencing and annotation.</title>
        <authorList>
            <consortium name="The Broad Institute Genomics Platform"/>
            <consortium name="The Broad Institute Genome Sequencing Center for Infectious Disease"/>
            <person name="Wu L."/>
            <person name="Ma J."/>
        </authorList>
    </citation>
    <scope>NUCLEOTIDE SEQUENCE [LARGE SCALE GENOMIC DNA]</scope>
    <source>
        <strain evidence="7">KCTC 22814</strain>
    </source>
</reference>
<evidence type="ECO:0000313" key="6">
    <source>
        <dbReference type="EMBL" id="MFD2967544.1"/>
    </source>
</evidence>
<dbReference type="Proteomes" id="UP001597525">
    <property type="component" value="Unassembled WGS sequence"/>
</dbReference>
<name>A0ABW6BHD1_9SPHI</name>
<keyword evidence="3 5" id="KW-0378">Hydrolase</keyword>
<comment type="pathway">
    <text evidence="1">Glycan metabolism; L-arabinan degradation.</text>
</comment>
<evidence type="ECO:0000256" key="2">
    <source>
        <dbReference type="ARBA" id="ARBA00009865"/>
    </source>
</evidence>
<organism evidence="6 7">
    <name type="scientific">Sphingobacterium bambusae</name>
    <dbReference type="NCBI Taxonomy" id="662858"/>
    <lineage>
        <taxon>Bacteria</taxon>
        <taxon>Pseudomonadati</taxon>
        <taxon>Bacteroidota</taxon>
        <taxon>Sphingobacteriia</taxon>
        <taxon>Sphingobacteriales</taxon>
        <taxon>Sphingobacteriaceae</taxon>
        <taxon>Sphingobacterium</taxon>
    </lineage>
</organism>
<dbReference type="InterPro" id="IPR006710">
    <property type="entry name" value="Glyco_hydro_43"/>
</dbReference>
<comment type="caution">
    <text evidence="6">The sequence shown here is derived from an EMBL/GenBank/DDBJ whole genome shotgun (WGS) entry which is preliminary data.</text>
</comment>